<keyword evidence="2" id="KW-1185">Reference proteome</keyword>
<accession>A0A3S0K9M9</accession>
<evidence type="ECO:0000313" key="1">
    <source>
        <dbReference type="EMBL" id="RTR25744.1"/>
    </source>
</evidence>
<reference evidence="1 2" key="1">
    <citation type="submission" date="2018-12" db="EMBL/GenBank/DDBJ databases">
        <title>Deinococcus radiophilus ATCC 27603 genome sequencing and assembly.</title>
        <authorList>
            <person name="Maclea K.S."/>
            <person name="Maynard C.R."/>
        </authorList>
    </citation>
    <scope>NUCLEOTIDE SEQUENCE [LARGE SCALE GENOMIC DNA]</scope>
    <source>
        <strain evidence="1 2">ATCC 27603</strain>
    </source>
</reference>
<protein>
    <submittedName>
        <fullName evidence="1">Uncharacterized protein</fullName>
    </submittedName>
</protein>
<evidence type="ECO:0000313" key="2">
    <source>
        <dbReference type="Proteomes" id="UP000277766"/>
    </source>
</evidence>
<dbReference type="AlphaFoldDB" id="A0A3S0K9M9"/>
<gene>
    <name evidence="1" type="ORF">EJ104_09950</name>
</gene>
<dbReference type="Proteomes" id="UP000277766">
    <property type="component" value="Unassembled WGS sequence"/>
</dbReference>
<comment type="caution">
    <text evidence="1">The sequence shown here is derived from an EMBL/GenBank/DDBJ whole genome shotgun (WGS) entry which is preliminary data.</text>
</comment>
<organism evidence="1 2">
    <name type="scientific">Deinococcus radiophilus</name>
    <dbReference type="NCBI Taxonomy" id="32062"/>
    <lineage>
        <taxon>Bacteria</taxon>
        <taxon>Thermotogati</taxon>
        <taxon>Deinococcota</taxon>
        <taxon>Deinococci</taxon>
        <taxon>Deinococcales</taxon>
        <taxon>Deinococcaceae</taxon>
        <taxon>Deinococcus</taxon>
    </lineage>
</organism>
<sequence>MLKVGSYVLGALLLFALVFALMPASSPRTATGATLNDVSLTLYPANDPEAHWTFQADQVVNDPLSGETHLSTLKEGGRWVNGLDASGLPTGEKVLDARLAADDLTIDSQDNMTTREATITLIEQCADIHLSGNDAQPVVVQQNVGFSAPLAEVDAPGFKSEIPDLAMTFDFTITGGSADSQTGWDMNATEQCVDGQIVPISSAQNLGATHHFS</sequence>
<dbReference type="RefSeq" id="WP_126352601.1">
    <property type="nucleotide sequence ID" value="NZ_CP086380.1"/>
</dbReference>
<name>A0A3S0K9M9_9DEIO</name>
<dbReference type="OrthoDB" id="65878at2"/>
<proteinExistence type="predicted"/>
<dbReference type="EMBL" id="RXPE01000022">
    <property type="protein sequence ID" value="RTR25744.1"/>
    <property type="molecule type" value="Genomic_DNA"/>
</dbReference>